<comment type="subcellular location">
    <subcellularLocation>
        <location evidence="2">Cell membrane</location>
        <topology evidence="2">Multi-pass membrane protein</topology>
    </subcellularLocation>
    <subcellularLocation>
        <location evidence="1">Membrane</location>
        <location evidence="1">Caveola</location>
        <topology evidence="1">Multi-pass membrane protein</topology>
    </subcellularLocation>
</comment>
<evidence type="ECO:0000256" key="1">
    <source>
        <dbReference type="ARBA" id="ARBA00004189"/>
    </source>
</evidence>
<dbReference type="PRINTS" id="PR01609">
    <property type="entry name" value="CD36FAMILY"/>
</dbReference>
<evidence type="ECO:0000313" key="14">
    <source>
        <dbReference type="EMBL" id="KAK7579805.1"/>
    </source>
</evidence>
<evidence type="ECO:0000256" key="2">
    <source>
        <dbReference type="ARBA" id="ARBA00004651"/>
    </source>
</evidence>
<keyword evidence="8" id="KW-1015">Disulfide bond</keyword>
<keyword evidence="7 13" id="KW-0472">Membrane</keyword>
<dbReference type="PANTHER" id="PTHR11923">
    <property type="entry name" value="SCAVENGER RECEPTOR CLASS B TYPE-1 SR-B1"/>
    <property type="match status" value="1"/>
</dbReference>
<proteinExistence type="inferred from homology"/>
<keyword evidence="10" id="KW-0325">Glycoprotein</keyword>
<evidence type="ECO:0000313" key="15">
    <source>
        <dbReference type="Proteomes" id="UP001367676"/>
    </source>
</evidence>
<sequence>MFLTLTLGNGTKLHYAWKNPPLEPLLCVHVFNYTNSDEYFSSDNKKTKSVKLKVQDTGPYCFRETIERQFIKFRNNETEMSYREQRLHKFDTDNSIGSLNDTVIVPNVLILSVYKEVKDLGSFQRMFAYAALSSSGARPLIQTTVEKYLFGYEDEIFSTIGQLHSMFSSDSKKLPKDFGVLKKRRGLSNDTVVIKTGVGRLDEMGQVIEVNNQTEFSTWMTPFCNQIQGSDGLFFQRSKVQGKQDVKLFHRDSCKYLPLQFDHVEKLKGGIPAHRYRLRPDVFNNSKVENLCYCNVTNSCSVQGALDISPCPSVQGAPIVLSRPHFLDSNVNINNKGEEIVEGLQPDISKHDFHIDIFPIIGLTVRTLMRMQMNIQVKNPHNDRNLNPFEDKTVLPMVWVEMNSGPEVPEKMYSLLYHLSYTMKWAELALKWLFLIFTLFAAVLLFRMSFVKSSRKELILISKKSKPGNNIVSNVYVPN</sequence>
<evidence type="ECO:0000256" key="9">
    <source>
        <dbReference type="ARBA" id="ARBA00023170"/>
    </source>
</evidence>
<feature type="transmembrane region" description="Helical" evidence="13">
    <location>
        <begin position="428"/>
        <end position="446"/>
    </location>
</feature>
<evidence type="ECO:0000256" key="6">
    <source>
        <dbReference type="ARBA" id="ARBA00022989"/>
    </source>
</evidence>
<name>A0AAN9Y1L6_9HEMI</name>
<evidence type="ECO:0000256" key="4">
    <source>
        <dbReference type="ARBA" id="ARBA00022475"/>
    </source>
</evidence>
<dbReference type="AlphaFoldDB" id="A0AAN9Y1L6"/>
<organism evidence="14 15">
    <name type="scientific">Parthenolecanium corni</name>
    <dbReference type="NCBI Taxonomy" id="536013"/>
    <lineage>
        <taxon>Eukaryota</taxon>
        <taxon>Metazoa</taxon>
        <taxon>Ecdysozoa</taxon>
        <taxon>Arthropoda</taxon>
        <taxon>Hexapoda</taxon>
        <taxon>Insecta</taxon>
        <taxon>Pterygota</taxon>
        <taxon>Neoptera</taxon>
        <taxon>Paraneoptera</taxon>
        <taxon>Hemiptera</taxon>
        <taxon>Sternorrhyncha</taxon>
        <taxon>Coccoidea</taxon>
        <taxon>Coccidae</taxon>
        <taxon>Parthenolecanium</taxon>
    </lineage>
</organism>
<evidence type="ECO:0000256" key="7">
    <source>
        <dbReference type="ARBA" id="ARBA00023136"/>
    </source>
</evidence>
<evidence type="ECO:0000256" key="3">
    <source>
        <dbReference type="ARBA" id="ARBA00010532"/>
    </source>
</evidence>
<evidence type="ECO:0000256" key="5">
    <source>
        <dbReference type="ARBA" id="ARBA00022692"/>
    </source>
</evidence>
<dbReference type="GO" id="GO:0005901">
    <property type="term" value="C:caveola"/>
    <property type="evidence" value="ECO:0007669"/>
    <property type="project" value="UniProtKB-SubCell"/>
</dbReference>
<gene>
    <name evidence="14" type="ORF">V9T40_000434</name>
</gene>
<dbReference type="GO" id="GO:0005737">
    <property type="term" value="C:cytoplasm"/>
    <property type="evidence" value="ECO:0007669"/>
    <property type="project" value="TreeGrafter"/>
</dbReference>
<evidence type="ECO:0000256" key="8">
    <source>
        <dbReference type="ARBA" id="ARBA00023157"/>
    </source>
</evidence>
<comment type="caution">
    <text evidence="14">The sequence shown here is derived from an EMBL/GenBank/DDBJ whole genome shotgun (WGS) entry which is preliminary data.</text>
</comment>
<reference evidence="14 15" key="1">
    <citation type="submission" date="2024-03" db="EMBL/GenBank/DDBJ databases">
        <title>Adaptation during the transition from Ophiocordyceps entomopathogen to insect associate is accompanied by gene loss and intensified selection.</title>
        <authorList>
            <person name="Ward C.M."/>
            <person name="Onetto C.A."/>
            <person name="Borneman A.R."/>
        </authorList>
    </citation>
    <scope>NUCLEOTIDE SEQUENCE [LARGE SCALE GENOMIC DNA]</scope>
    <source>
        <strain evidence="14">AWRI1</strain>
        <tissue evidence="14">Single Adult Female</tissue>
    </source>
</reference>
<keyword evidence="15" id="KW-1185">Reference proteome</keyword>
<dbReference type="Proteomes" id="UP001367676">
    <property type="component" value="Unassembled WGS sequence"/>
</dbReference>
<keyword evidence="6 13" id="KW-1133">Transmembrane helix</keyword>
<comment type="similarity">
    <text evidence="3">Belongs to the CD36 family.</text>
</comment>
<keyword evidence="5 13" id="KW-0812">Transmembrane</keyword>
<dbReference type="EMBL" id="JBBCAQ010000034">
    <property type="protein sequence ID" value="KAK7579805.1"/>
    <property type="molecule type" value="Genomic_DNA"/>
</dbReference>
<evidence type="ECO:0000256" key="13">
    <source>
        <dbReference type="SAM" id="Phobius"/>
    </source>
</evidence>
<dbReference type="InterPro" id="IPR002159">
    <property type="entry name" value="CD36_fam"/>
</dbReference>
<dbReference type="PANTHER" id="PTHR11923:SF110">
    <property type="entry name" value="SCAVENGER RECEPTOR CLASS B MEMBER 1"/>
    <property type="match status" value="1"/>
</dbReference>
<keyword evidence="9" id="KW-0675">Receptor</keyword>
<keyword evidence="4" id="KW-1003">Cell membrane</keyword>
<evidence type="ECO:0000256" key="12">
    <source>
        <dbReference type="ARBA" id="ARBA00042244"/>
    </source>
</evidence>
<evidence type="ECO:0000256" key="11">
    <source>
        <dbReference type="ARBA" id="ARBA00040821"/>
    </source>
</evidence>
<protein>
    <recommendedName>
        <fullName evidence="11">Scavenger receptor class B member 1</fullName>
    </recommendedName>
    <alternativeName>
        <fullName evidence="12">SR-BI</fullName>
    </alternativeName>
</protein>
<dbReference type="Pfam" id="PF01130">
    <property type="entry name" value="CD36"/>
    <property type="match status" value="1"/>
</dbReference>
<evidence type="ECO:0000256" key="10">
    <source>
        <dbReference type="ARBA" id="ARBA00023180"/>
    </source>
</evidence>
<accession>A0AAN9Y1L6</accession>
<dbReference type="GO" id="GO:0005044">
    <property type="term" value="F:scavenger receptor activity"/>
    <property type="evidence" value="ECO:0007669"/>
    <property type="project" value="TreeGrafter"/>
</dbReference>